<evidence type="ECO:0000313" key="3">
    <source>
        <dbReference type="Proteomes" id="UP000799777"/>
    </source>
</evidence>
<dbReference type="EMBL" id="ML978224">
    <property type="protein sequence ID" value="KAF2027584.1"/>
    <property type="molecule type" value="Genomic_DNA"/>
</dbReference>
<proteinExistence type="predicted"/>
<protein>
    <submittedName>
        <fullName evidence="2">Uncharacterized protein</fullName>
    </submittedName>
</protein>
<dbReference type="OrthoDB" id="3898724at2759"/>
<dbReference type="Proteomes" id="UP000799777">
    <property type="component" value="Unassembled WGS sequence"/>
</dbReference>
<feature type="compositionally biased region" description="Low complexity" evidence="1">
    <location>
        <begin position="148"/>
        <end position="160"/>
    </location>
</feature>
<comment type="caution">
    <text evidence="2">The sequence shown here is derived from an EMBL/GenBank/DDBJ whole genome shotgun (WGS) entry which is preliminary data.</text>
</comment>
<keyword evidence="3" id="KW-1185">Reference proteome</keyword>
<sequence length="293" mass="31736">MATSPTADPIYHDPSPGRTRTRRSSSRRSVASSLSRSTSNLGSPRAICPKDGDAFSYDPAHLRNWFLPQDLWDRMPAALQSSVAAVQHSGAAVLTGFARLDRHTEALDGGRPDLQVPADELAVELDDLPVQKFRSISNASSVFFTDSSTSTTAASPVSRSGSASPVLSSFSQSQTMSPLSPVSLGPAAEPFDKQLRSRERSFSTPLESRDAHYVLELSHLRTEALPRLRHLGHKVDTEWYEAKRSGAVSAEDANAFENWWAEKKCAILTLSETGKRLATASGLQPTGMGWTAP</sequence>
<feature type="compositionally biased region" description="Polar residues" evidence="1">
    <location>
        <begin position="161"/>
        <end position="180"/>
    </location>
</feature>
<organism evidence="2 3">
    <name type="scientific">Setomelanomma holmii</name>
    <dbReference type="NCBI Taxonomy" id="210430"/>
    <lineage>
        <taxon>Eukaryota</taxon>
        <taxon>Fungi</taxon>
        <taxon>Dikarya</taxon>
        <taxon>Ascomycota</taxon>
        <taxon>Pezizomycotina</taxon>
        <taxon>Dothideomycetes</taxon>
        <taxon>Pleosporomycetidae</taxon>
        <taxon>Pleosporales</taxon>
        <taxon>Pleosporineae</taxon>
        <taxon>Phaeosphaeriaceae</taxon>
        <taxon>Setomelanomma</taxon>
    </lineage>
</organism>
<feature type="region of interest" description="Disordered" evidence="1">
    <location>
        <begin position="148"/>
        <end position="188"/>
    </location>
</feature>
<feature type="compositionally biased region" description="Low complexity" evidence="1">
    <location>
        <begin position="27"/>
        <end position="39"/>
    </location>
</feature>
<accession>A0A9P4LL27</accession>
<gene>
    <name evidence="2" type="ORF">EK21DRAFT_114672</name>
</gene>
<dbReference type="AlphaFoldDB" id="A0A9P4LL27"/>
<name>A0A9P4LL27_9PLEO</name>
<feature type="region of interest" description="Disordered" evidence="1">
    <location>
        <begin position="1"/>
        <end position="46"/>
    </location>
</feature>
<evidence type="ECO:0000313" key="2">
    <source>
        <dbReference type="EMBL" id="KAF2027584.1"/>
    </source>
</evidence>
<reference evidence="2" key="1">
    <citation type="journal article" date="2020" name="Stud. Mycol.">
        <title>101 Dothideomycetes genomes: a test case for predicting lifestyles and emergence of pathogens.</title>
        <authorList>
            <person name="Haridas S."/>
            <person name="Albert R."/>
            <person name="Binder M."/>
            <person name="Bloem J."/>
            <person name="Labutti K."/>
            <person name="Salamov A."/>
            <person name="Andreopoulos B."/>
            <person name="Baker S."/>
            <person name="Barry K."/>
            <person name="Bills G."/>
            <person name="Bluhm B."/>
            <person name="Cannon C."/>
            <person name="Castanera R."/>
            <person name="Culley D."/>
            <person name="Daum C."/>
            <person name="Ezra D."/>
            <person name="Gonzalez J."/>
            <person name="Henrissat B."/>
            <person name="Kuo A."/>
            <person name="Liang C."/>
            <person name="Lipzen A."/>
            <person name="Lutzoni F."/>
            <person name="Magnuson J."/>
            <person name="Mondo S."/>
            <person name="Nolan M."/>
            <person name="Ohm R."/>
            <person name="Pangilinan J."/>
            <person name="Park H.-J."/>
            <person name="Ramirez L."/>
            <person name="Alfaro M."/>
            <person name="Sun H."/>
            <person name="Tritt A."/>
            <person name="Yoshinaga Y."/>
            <person name="Zwiers L.-H."/>
            <person name="Turgeon B."/>
            <person name="Goodwin S."/>
            <person name="Spatafora J."/>
            <person name="Crous P."/>
            <person name="Grigoriev I."/>
        </authorList>
    </citation>
    <scope>NUCLEOTIDE SEQUENCE</scope>
    <source>
        <strain evidence="2">CBS 110217</strain>
    </source>
</reference>
<evidence type="ECO:0000256" key="1">
    <source>
        <dbReference type="SAM" id="MobiDB-lite"/>
    </source>
</evidence>